<sequence length="138" mass="17117">EYKINKENNEILKKFREQQSNFDNIYGYDTYRECYDVFGNLKNKARLDELKEQKKSKDEYKEKSRSYYSNNKSNYNYNKYSSYIDPFQGNYNENEKKLLKKLYRKMSMQFHPDRNQDNQKEAQEMMMLINKLKEEWNI</sequence>
<evidence type="ECO:0000259" key="2">
    <source>
        <dbReference type="PROSITE" id="PS50076"/>
    </source>
</evidence>
<keyword evidence="1" id="KW-0235">DNA replication</keyword>
<dbReference type="SUPFAM" id="SSF46565">
    <property type="entry name" value="Chaperone J-domain"/>
    <property type="match status" value="1"/>
</dbReference>
<organism evidence="3 4">
    <name type="scientific">Clostridium perfringens</name>
    <dbReference type="NCBI Taxonomy" id="1502"/>
    <lineage>
        <taxon>Bacteria</taxon>
        <taxon>Bacillati</taxon>
        <taxon>Bacillota</taxon>
        <taxon>Clostridia</taxon>
        <taxon>Eubacteriales</taxon>
        <taxon>Clostridiaceae</taxon>
        <taxon>Clostridium</taxon>
    </lineage>
</organism>
<dbReference type="PROSITE" id="PS50076">
    <property type="entry name" value="DNAJ_2"/>
    <property type="match status" value="1"/>
</dbReference>
<dbReference type="InterPro" id="IPR036869">
    <property type="entry name" value="J_dom_sf"/>
</dbReference>
<dbReference type="EMBL" id="WNUI01000437">
    <property type="protein sequence ID" value="MDZ4910551.1"/>
    <property type="molecule type" value="Genomic_DNA"/>
</dbReference>
<name>A0AAW9HXW7_CLOPF</name>
<dbReference type="InterPro" id="IPR001623">
    <property type="entry name" value="DnaJ_domain"/>
</dbReference>
<proteinExistence type="predicted"/>
<dbReference type="Gene3D" id="1.10.287.110">
    <property type="entry name" value="DnaJ domain"/>
    <property type="match status" value="1"/>
</dbReference>
<evidence type="ECO:0000256" key="1">
    <source>
        <dbReference type="ARBA" id="ARBA00022705"/>
    </source>
</evidence>
<protein>
    <submittedName>
        <fullName evidence="3">DnaJ domain-containing protein</fullName>
    </submittedName>
</protein>
<evidence type="ECO:0000313" key="3">
    <source>
        <dbReference type="EMBL" id="MDZ4910551.1"/>
    </source>
</evidence>
<accession>A0AAW9HXW7</accession>
<feature type="domain" description="J" evidence="2">
    <location>
        <begin position="82"/>
        <end position="138"/>
    </location>
</feature>
<dbReference type="Proteomes" id="UP001288778">
    <property type="component" value="Unassembled WGS sequence"/>
</dbReference>
<dbReference type="Pfam" id="PF00226">
    <property type="entry name" value="DnaJ"/>
    <property type="match status" value="1"/>
</dbReference>
<dbReference type="RefSeq" id="WP_322395763.1">
    <property type="nucleotide sequence ID" value="NZ_WNUI01000437.1"/>
</dbReference>
<reference evidence="3" key="1">
    <citation type="submission" date="2019-11" db="EMBL/GenBank/DDBJ databases">
        <title>Characterization of Clostridium perfringens isolates from swine manure treated agricultural soils.</title>
        <authorList>
            <person name="Wushke S.T."/>
        </authorList>
    </citation>
    <scope>NUCLEOTIDE SEQUENCE</scope>
    <source>
        <strain evidence="3">X94</strain>
    </source>
</reference>
<dbReference type="AlphaFoldDB" id="A0AAW9HXW7"/>
<feature type="non-terminal residue" evidence="3">
    <location>
        <position position="1"/>
    </location>
</feature>
<evidence type="ECO:0000313" key="4">
    <source>
        <dbReference type="Proteomes" id="UP001288778"/>
    </source>
</evidence>
<comment type="caution">
    <text evidence="3">The sequence shown here is derived from an EMBL/GenBank/DDBJ whole genome shotgun (WGS) entry which is preliminary data.</text>
</comment>
<gene>
    <name evidence="3" type="ORF">GNF68_16295</name>
</gene>
<dbReference type="CDD" id="cd06257">
    <property type="entry name" value="DnaJ"/>
    <property type="match status" value="1"/>
</dbReference>
<dbReference type="GO" id="GO:0006260">
    <property type="term" value="P:DNA replication"/>
    <property type="evidence" value="ECO:0007669"/>
    <property type="project" value="UniProtKB-KW"/>
</dbReference>